<sequence>MEELVFAKCDCCGLMEECTPAYIETIRQRYVGKWMCGLCGQAVDDEILRSQSLITTEEAVTRHINFCRSPNPSVHLIAAMRQILRRGPPRSMPNSPSKDSKGMRLSRSEACLYHHSNYA</sequence>
<evidence type="ECO:0000313" key="2">
    <source>
        <dbReference type="Proteomes" id="UP001056120"/>
    </source>
</evidence>
<comment type="caution">
    <text evidence="1">The sequence shown here is derived from an EMBL/GenBank/DDBJ whole genome shotgun (WGS) entry which is preliminary data.</text>
</comment>
<reference evidence="2" key="1">
    <citation type="journal article" date="2022" name="Mol. Ecol. Resour.">
        <title>The genomes of chicory, endive, great burdock and yacon provide insights into Asteraceae palaeo-polyploidization history and plant inulin production.</title>
        <authorList>
            <person name="Fan W."/>
            <person name="Wang S."/>
            <person name="Wang H."/>
            <person name="Wang A."/>
            <person name="Jiang F."/>
            <person name="Liu H."/>
            <person name="Zhao H."/>
            <person name="Xu D."/>
            <person name="Zhang Y."/>
        </authorList>
    </citation>
    <scope>NUCLEOTIDE SEQUENCE [LARGE SCALE GENOMIC DNA]</scope>
    <source>
        <strain evidence="2">cv. Yunnan</strain>
    </source>
</reference>
<evidence type="ECO:0000313" key="1">
    <source>
        <dbReference type="EMBL" id="KAI3763394.1"/>
    </source>
</evidence>
<protein>
    <submittedName>
        <fullName evidence="1">Uncharacterized protein</fullName>
    </submittedName>
</protein>
<name>A0ACB9EWQ7_9ASTR</name>
<keyword evidence="2" id="KW-1185">Reference proteome</keyword>
<accession>A0ACB9EWQ7</accession>
<proteinExistence type="predicted"/>
<dbReference type="EMBL" id="CM042034">
    <property type="protein sequence ID" value="KAI3763394.1"/>
    <property type="molecule type" value="Genomic_DNA"/>
</dbReference>
<dbReference type="Proteomes" id="UP001056120">
    <property type="component" value="Linkage Group LG17"/>
</dbReference>
<organism evidence="1 2">
    <name type="scientific">Smallanthus sonchifolius</name>
    <dbReference type="NCBI Taxonomy" id="185202"/>
    <lineage>
        <taxon>Eukaryota</taxon>
        <taxon>Viridiplantae</taxon>
        <taxon>Streptophyta</taxon>
        <taxon>Embryophyta</taxon>
        <taxon>Tracheophyta</taxon>
        <taxon>Spermatophyta</taxon>
        <taxon>Magnoliopsida</taxon>
        <taxon>eudicotyledons</taxon>
        <taxon>Gunneridae</taxon>
        <taxon>Pentapetalae</taxon>
        <taxon>asterids</taxon>
        <taxon>campanulids</taxon>
        <taxon>Asterales</taxon>
        <taxon>Asteraceae</taxon>
        <taxon>Asteroideae</taxon>
        <taxon>Heliantheae alliance</taxon>
        <taxon>Millerieae</taxon>
        <taxon>Smallanthus</taxon>
    </lineage>
</organism>
<reference evidence="1 2" key="2">
    <citation type="journal article" date="2022" name="Mol. Ecol. Resour.">
        <title>The genomes of chicory, endive, great burdock and yacon provide insights into Asteraceae paleo-polyploidization history and plant inulin production.</title>
        <authorList>
            <person name="Fan W."/>
            <person name="Wang S."/>
            <person name="Wang H."/>
            <person name="Wang A."/>
            <person name="Jiang F."/>
            <person name="Liu H."/>
            <person name="Zhao H."/>
            <person name="Xu D."/>
            <person name="Zhang Y."/>
        </authorList>
    </citation>
    <scope>NUCLEOTIDE SEQUENCE [LARGE SCALE GENOMIC DNA]</scope>
    <source>
        <strain evidence="2">cv. Yunnan</strain>
        <tissue evidence="1">Leaves</tissue>
    </source>
</reference>
<gene>
    <name evidence="1" type="ORF">L1987_53851</name>
</gene>